<gene>
    <name evidence="4" type="ORF">HKW67_20280</name>
</gene>
<evidence type="ECO:0000313" key="5">
    <source>
        <dbReference type="Proteomes" id="UP000500938"/>
    </source>
</evidence>
<protein>
    <submittedName>
        <fullName evidence="4">Damage-inducible protein DinB</fullName>
    </submittedName>
</protein>
<organism evidence="4 5">
    <name type="scientific">Gemmatimonas groenlandica</name>
    <dbReference type="NCBI Taxonomy" id="2732249"/>
    <lineage>
        <taxon>Bacteria</taxon>
        <taxon>Pseudomonadati</taxon>
        <taxon>Gemmatimonadota</taxon>
        <taxon>Gemmatimonadia</taxon>
        <taxon>Gemmatimonadales</taxon>
        <taxon>Gemmatimonadaceae</taxon>
        <taxon>Gemmatimonas</taxon>
    </lineage>
</organism>
<reference evidence="4 5" key="1">
    <citation type="submission" date="2020-05" db="EMBL/GenBank/DDBJ databases">
        <title>Complete genome sequence of Gemmatimonas greenlandica TET16.</title>
        <authorList>
            <person name="Zeng Y."/>
        </authorList>
    </citation>
    <scope>NUCLEOTIDE SEQUENCE [LARGE SCALE GENOMIC DNA]</scope>
    <source>
        <strain evidence="4 5">TET16</strain>
    </source>
</reference>
<dbReference type="RefSeq" id="WP_171227125.1">
    <property type="nucleotide sequence ID" value="NZ_CP053085.1"/>
</dbReference>
<dbReference type="InterPro" id="IPR007837">
    <property type="entry name" value="DinB"/>
</dbReference>
<evidence type="ECO:0000256" key="2">
    <source>
        <dbReference type="ARBA" id="ARBA00022723"/>
    </source>
</evidence>
<proteinExistence type="inferred from homology"/>
<name>A0A6M4ISQ2_9BACT</name>
<keyword evidence="2 3" id="KW-0479">Metal-binding</keyword>
<dbReference type="EMBL" id="CP053085">
    <property type="protein sequence ID" value="QJR37690.1"/>
    <property type="molecule type" value="Genomic_DNA"/>
</dbReference>
<evidence type="ECO:0000313" key="4">
    <source>
        <dbReference type="EMBL" id="QJR37690.1"/>
    </source>
</evidence>
<feature type="binding site" evidence="3">
    <location>
        <position position="139"/>
    </location>
    <ligand>
        <name>a divalent metal cation</name>
        <dbReference type="ChEBI" id="CHEBI:60240"/>
    </ligand>
</feature>
<evidence type="ECO:0000256" key="1">
    <source>
        <dbReference type="ARBA" id="ARBA00008635"/>
    </source>
</evidence>
<dbReference type="SUPFAM" id="SSF109854">
    <property type="entry name" value="DinB/YfiT-like putative metalloenzymes"/>
    <property type="match status" value="1"/>
</dbReference>
<accession>A0A6M4ISQ2</accession>
<dbReference type="Gene3D" id="1.20.120.450">
    <property type="entry name" value="dinb family like domain"/>
    <property type="match status" value="1"/>
</dbReference>
<feature type="binding site" evidence="3">
    <location>
        <position position="135"/>
    </location>
    <ligand>
        <name>a divalent metal cation</name>
        <dbReference type="ChEBI" id="CHEBI:60240"/>
    </ligand>
</feature>
<evidence type="ECO:0000256" key="3">
    <source>
        <dbReference type="PIRSR" id="PIRSR607837-1"/>
    </source>
</evidence>
<dbReference type="GO" id="GO:0046872">
    <property type="term" value="F:metal ion binding"/>
    <property type="evidence" value="ECO:0007669"/>
    <property type="project" value="UniProtKB-KW"/>
</dbReference>
<comment type="similarity">
    <text evidence="1">Belongs to the DinB family.</text>
</comment>
<keyword evidence="5" id="KW-1185">Reference proteome</keyword>
<dbReference type="InterPro" id="IPR034660">
    <property type="entry name" value="DinB/YfiT-like"/>
</dbReference>
<dbReference type="AlphaFoldDB" id="A0A6M4ISQ2"/>
<sequence length="168" mass="18742">MQLTKMYLSVLEREVERTQRALLDVPEGHDEWKPHPKSMEFGRLVGMIASMPSWVALIITEDELDIAPDVPHHAPPPLCTRDELRSALEKAAESARVALSGTTDVFLETSWTLKAHGKAVSVMSRSDMITDTFAHLAHHRGQLTVYLRLLDATVPALYGPSADDPRYT</sequence>
<dbReference type="KEGG" id="ggr:HKW67_20280"/>
<dbReference type="Proteomes" id="UP000500938">
    <property type="component" value="Chromosome"/>
</dbReference>
<dbReference type="Pfam" id="PF05163">
    <property type="entry name" value="DinB"/>
    <property type="match status" value="1"/>
</dbReference>